<dbReference type="EMBL" id="UINC01225109">
    <property type="protein sequence ID" value="SVE55021.1"/>
    <property type="molecule type" value="Genomic_DNA"/>
</dbReference>
<dbReference type="InterPro" id="IPR027417">
    <property type="entry name" value="P-loop_NTPase"/>
</dbReference>
<feature type="non-terminal residue" evidence="1">
    <location>
        <position position="221"/>
    </location>
</feature>
<reference evidence="1" key="1">
    <citation type="submission" date="2018-05" db="EMBL/GenBank/DDBJ databases">
        <authorList>
            <person name="Lanie J.A."/>
            <person name="Ng W.-L."/>
            <person name="Kazmierczak K.M."/>
            <person name="Andrzejewski T.M."/>
            <person name="Davidsen T.M."/>
            <person name="Wayne K.J."/>
            <person name="Tettelin H."/>
            <person name="Glass J.I."/>
            <person name="Rusch D."/>
            <person name="Podicherti R."/>
            <person name="Tsui H.-C.T."/>
            <person name="Winkler M.E."/>
        </authorList>
    </citation>
    <scope>NUCLEOTIDE SEQUENCE</scope>
</reference>
<accession>A0A383EE65</accession>
<gene>
    <name evidence="1" type="ORF">METZ01_LOCUS507875</name>
</gene>
<protein>
    <recommendedName>
        <fullName evidence="2">Terminase large subunit gp17-like C-terminal domain-containing protein</fullName>
    </recommendedName>
</protein>
<organism evidence="1">
    <name type="scientific">marine metagenome</name>
    <dbReference type="NCBI Taxonomy" id="408172"/>
    <lineage>
        <taxon>unclassified sequences</taxon>
        <taxon>metagenomes</taxon>
        <taxon>ecological metagenomes</taxon>
    </lineage>
</organism>
<name>A0A383EE65_9ZZZZ</name>
<evidence type="ECO:0008006" key="2">
    <source>
        <dbReference type="Google" id="ProtNLM"/>
    </source>
</evidence>
<proteinExistence type="predicted"/>
<dbReference type="AlphaFoldDB" id="A0A383EE65"/>
<dbReference type="Gene3D" id="3.40.50.300">
    <property type="entry name" value="P-loop containing nucleotide triphosphate hydrolases"/>
    <property type="match status" value="1"/>
</dbReference>
<evidence type="ECO:0000313" key="1">
    <source>
        <dbReference type="EMBL" id="SVE55021.1"/>
    </source>
</evidence>
<sequence length="221" mass="25477">MMQIPFNYQPRDYQLPLFQAFDAGVKRAVCVWHRRSGKDKSALNLCAKMALQRVGGYFHLFPTARQARKAMWDGIDRDGFRYMDHFPPGVAVGKNETDMKVTLCNGSYYQLVGVDMGLDWLVGTNPVGLIFSEWAIMNPRVWDLLRPILRENGGWALFIYTPRGQNHGYKTYQVGLEEEDWFCSMLTVDETRRADGSHIVSPDDIEAERREGMVEEMIQQE</sequence>